<comment type="caution">
    <text evidence="1">The sequence shown here is derived from an EMBL/GenBank/DDBJ whole genome shotgun (WGS) entry which is preliminary data.</text>
</comment>
<accession>A0A7X6RJ30</accession>
<organism evidence="1 2">
    <name type="scientific">Nocardia veterana</name>
    <dbReference type="NCBI Taxonomy" id="132249"/>
    <lineage>
        <taxon>Bacteria</taxon>
        <taxon>Bacillati</taxon>
        <taxon>Actinomycetota</taxon>
        <taxon>Actinomycetes</taxon>
        <taxon>Mycobacteriales</taxon>
        <taxon>Nocardiaceae</taxon>
        <taxon>Nocardia</taxon>
    </lineage>
</organism>
<dbReference type="SUPFAM" id="SSF140453">
    <property type="entry name" value="EsxAB dimer-like"/>
    <property type="match status" value="1"/>
</dbReference>
<protein>
    <recommendedName>
        <fullName evidence="3">WXG100 family type VII secretion target</fullName>
    </recommendedName>
</protein>
<proteinExistence type="predicted"/>
<evidence type="ECO:0000313" key="1">
    <source>
        <dbReference type="EMBL" id="NKY87248.1"/>
    </source>
</evidence>
<name>A0A7X6RJ30_9NOCA</name>
<sequence>MKYDFHAVDTHTTNLDSLIKAMDENTRNIDQLAKSLKSEFMGAGAEGYDHITNTLTRKLDDYKQSMQNLHNAISTTSGYGGLMNQTDKHNGNRFLNIKA</sequence>
<dbReference type="EMBL" id="JAAXPE010000016">
    <property type="protein sequence ID" value="NKY87248.1"/>
    <property type="molecule type" value="Genomic_DNA"/>
</dbReference>
<dbReference type="RefSeq" id="WP_040723836.1">
    <property type="nucleotide sequence ID" value="NZ_CAWPHS010000008.1"/>
</dbReference>
<evidence type="ECO:0000313" key="2">
    <source>
        <dbReference type="Proteomes" id="UP000523447"/>
    </source>
</evidence>
<dbReference type="AlphaFoldDB" id="A0A7X6RJ30"/>
<evidence type="ECO:0008006" key="3">
    <source>
        <dbReference type="Google" id="ProtNLM"/>
    </source>
</evidence>
<gene>
    <name evidence="1" type="ORF">HGA07_16610</name>
</gene>
<dbReference type="Proteomes" id="UP000523447">
    <property type="component" value="Unassembled WGS sequence"/>
</dbReference>
<keyword evidence="2" id="KW-1185">Reference proteome</keyword>
<dbReference type="Gene3D" id="1.10.287.1060">
    <property type="entry name" value="ESAT-6-like"/>
    <property type="match status" value="1"/>
</dbReference>
<dbReference type="InterPro" id="IPR036689">
    <property type="entry name" value="ESAT-6-like_sf"/>
</dbReference>
<reference evidence="1 2" key="1">
    <citation type="submission" date="2020-04" db="EMBL/GenBank/DDBJ databases">
        <title>MicrobeNet Type strains.</title>
        <authorList>
            <person name="Nicholson A.C."/>
        </authorList>
    </citation>
    <scope>NUCLEOTIDE SEQUENCE [LARGE SCALE GENOMIC DNA]</scope>
    <source>
        <strain evidence="1 2">DSM 44445</strain>
    </source>
</reference>